<dbReference type="GeneID" id="93646444"/>
<sequence>MHQYICIEPFLPGLKTLKCLIGNDRLMTLYKTNGILRIMPGLYNYWASGRLNKEIESVSKRCIYSTNNQTPTPFLPSKATQKSTVYNPCCFVCGLTVGGLCNPAQISKTAYVVIVCRNGHLACHPWLKQMAQEPSSE</sequence>
<proteinExistence type="predicted"/>
<dbReference type="Proteomes" id="UP000185944">
    <property type="component" value="Unassembled WGS sequence"/>
</dbReference>
<comment type="caution">
    <text evidence="1">The sequence shown here is derived from an EMBL/GenBank/DDBJ whole genome shotgun (WGS) entry which is preliminary data.</text>
</comment>
<organism evidence="1 2">
    <name type="scientific">Nematocida displodere</name>
    <dbReference type="NCBI Taxonomy" id="1805483"/>
    <lineage>
        <taxon>Eukaryota</taxon>
        <taxon>Fungi</taxon>
        <taxon>Fungi incertae sedis</taxon>
        <taxon>Microsporidia</taxon>
        <taxon>Nematocida</taxon>
    </lineage>
</organism>
<name>A0A177EKV9_9MICR</name>
<dbReference type="AlphaFoldDB" id="A0A177EKV9"/>
<dbReference type="RefSeq" id="XP_067545220.1">
    <property type="nucleotide sequence ID" value="XM_067687512.1"/>
</dbReference>
<evidence type="ECO:0000313" key="2">
    <source>
        <dbReference type="Proteomes" id="UP000185944"/>
    </source>
</evidence>
<dbReference type="VEuPathDB" id="MicrosporidiaDB:NEDG_00094"/>
<accession>A0A177EKV9</accession>
<protein>
    <submittedName>
        <fullName evidence="1">Uncharacterized protein</fullName>
    </submittedName>
</protein>
<dbReference type="EMBL" id="LTDL01000014">
    <property type="protein sequence ID" value="OAG31619.1"/>
    <property type="molecule type" value="Genomic_DNA"/>
</dbReference>
<reference evidence="1 2" key="1">
    <citation type="submission" date="2016-02" db="EMBL/GenBank/DDBJ databases">
        <title>Discovery of a natural microsporidian pathogen with a broad tissue tropism in Caenorhabditis elegans.</title>
        <authorList>
            <person name="Luallen R.J."/>
            <person name="Reinke A.W."/>
            <person name="Tong L."/>
            <person name="Botts M.R."/>
            <person name="Felix M.-A."/>
            <person name="Troemel E.R."/>
        </authorList>
    </citation>
    <scope>NUCLEOTIDE SEQUENCE [LARGE SCALE GENOMIC DNA]</scope>
    <source>
        <strain evidence="1 2">JUm2807</strain>
    </source>
</reference>
<evidence type="ECO:0000313" key="1">
    <source>
        <dbReference type="EMBL" id="OAG31619.1"/>
    </source>
</evidence>
<gene>
    <name evidence="1" type="ORF">NEDG_00094</name>
</gene>
<keyword evidence="2" id="KW-1185">Reference proteome</keyword>